<reference evidence="1" key="1">
    <citation type="submission" date="2013-08" db="EMBL/GenBank/DDBJ databases">
        <title>Comparison of modified E. coli strains.</title>
        <authorList>
            <person name="Juergensen J."/>
            <person name="Bonge A."/>
            <person name="Streit W.R."/>
        </authorList>
    </citation>
    <scope>NUCLEOTIDE SEQUENCE</scope>
</reference>
<accession>A0A0H3U850</accession>
<evidence type="ECO:0000313" key="1">
    <source>
        <dbReference type="EMBL" id="AIF26681.1"/>
    </source>
</evidence>
<dbReference type="AlphaFoldDB" id="A0A0H3U850"/>
<protein>
    <submittedName>
        <fullName evidence="1">Uncharacterized protein</fullName>
    </submittedName>
</protein>
<name>A0A0H3U850_9BACT</name>
<dbReference type="EMBL" id="KF540242">
    <property type="protein sequence ID" value="AIF26681.1"/>
    <property type="molecule type" value="Genomic_DNA"/>
</dbReference>
<sequence>MKSRFQPEEGWVLPADGIEIEKCGVDINVRFLESVIEEGQPLQVECEELNLRHPLFYGDLVSAIIRSRYSDDSMQAIINNHLLGDEDPEHLHAYQEMQDWRVTAKAQAKLILNKLDN</sequence>
<organism evidence="1">
    <name type="scientific">uncultured bacterium fosmid pJB83B9</name>
    <dbReference type="NCBI Taxonomy" id="1478070"/>
    <lineage>
        <taxon>Bacteria</taxon>
        <taxon>environmental samples</taxon>
    </lineage>
</organism>
<proteinExistence type="predicted"/>